<dbReference type="AlphaFoldDB" id="A0A1J4RUL4"/>
<dbReference type="Gene3D" id="3.40.30.10">
    <property type="entry name" value="Glutaredoxin"/>
    <property type="match status" value="1"/>
</dbReference>
<name>A0A1J4RUL4_9BACT</name>
<gene>
    <name evidence="3" type="ORF">AUJ40_01490</name>
</gene>
<dbReference type="InterPro" id="IPR036249">
    <property type="entry name" value="Thioredoxin-like_sf"/>
</dbReference>
<proteinExistence type="predicted"/>
<keyword evidence="2" id="KW-0472">Membrane</keyword>
<dbReference type="SUPFAM" id="SSF52833">
    <property type="entry name" value="Thioredoxin-like"/>
    <property type="match status" value="1"/>
</dbReference>
<protein>
    <recommendedName>
        <fullName evidence="5">Glutaredoxin domain-containing protein</fullName>
    </recommendedName>
</protein>
<feature type="region of interest" description="Disordered" evidence="1">
    <location>
        <begin position="27"/>
        <end position="50"/>
    </location>
</feature>
<evidence type="ECO:0008006" key="5">
    <source>
        <dbReference type="Google" id="ProtNLM"/>
    </source>
</evidence>
<dbReference type="EMBL" id="MNUJ01000030">
    <property type="protein sequence ID" value="OIN89669.1"/>
    <property type="molecule type" value="Genomic_DNA"/>
</dbReference>
<evidence type="ECO:0000313" key="4">
    <source>
        <dbReference type="Proteomes" id="UP000182753"/>
    </source>
</evidence>
<feature type="compositionally biased region" description="Low complexity" evidence="1">
    <location>
        <begin position="27"/>
        <end position="43"/>
    </location>
</feature>
<keyword evidence="2" id="KW-0812">Transmembrane</keyword>
<evidence type="ECO:0000256" key="1">
    <source>
        <dbReference type="SAM" id="MobiDB-lite"/>
    </source>
</evidence>
<dbReference type="Proteomes" id="UP000182753">
    <property type="component" value="Unassembled WGS sequence"/>
</dbReference>
<reference evidence="3 4" key="1">
    <citation type="journal article" date="2016" name="Environ. Microbiol.">
        <title>Genomic resolution of a cold subsurface aquifer community provides metabolic insights for novel microbes adapted to high CO concentrations.</title>
        <authorList>
            <person name="Probst A.J."/>
            <person name="Castelle C.J."/>
            <person name="Singh A."/>
            <person name="Brown C.T."/>
            <person name="Anantharaman K."/>
            <person name="Sharon I."/>
            <person name="Hug L.A."/>
            <person name="Burstein D."/>
            <person name="Emerson J.B."/>
            <person name="Thomas B.C."/>
            <person name="Banfield J.F."/>
        </authorList>
    </citation>
    <scope>NUCLEOTIDE SEQUENCE [LARGE SCALE GENOMIC DNA]</scope>
    <source>
        <strain evidence="3">CG1_02_42_45</strain>
    </source>
</reference>
<feature type="transmembrane region" description="Helical" evidence="2">
    <location>
        <begin position="6"/>
        <end position="22"/>
    </location>
</feature>
<organism evidence="3 4">
    <name type="scientific">Candidatus Berkelbacteria bacterium CG1_02_42_45</name>
    <dbReference type="NCBI Taxonomy" id="1805036"/>
    <lineage>
        <taxon>Bacteria</taxon>
        <taxon>Candidatus Berkelbacteria</taxon>
    </lineage>
</organism>
<evidence type="ECO:0000256" key="2">
    <source>
        <dbReference type="SAM" id="Phobius"/>
    </source>
</evidence>
<sequence>MNKIAYIVLVVVILGIIGFAIYQTTKSQTNSNSGNTSDTSQSTPGAPEPADTTVPGAIAILFYGNGCPHCANVDKWLEENKVAEKVKFDRKEVWYNKDNSNLLGEKAKACGIADDQVGVPFLYDTVNNKCYIGEIDVENFFKGKL</sequence>
<keyword evidence="2" id="KW-1133">Transmembrane helix</keyword>
<evidence type="ECO:0000313" key="3">
    <source>
        <dbReference type="EMBL" id="OIN89669.1"/>
    </source>
</evidence>
<comment type="caution">
    <text evidence="3">The sequence shown here is derived from an EMBL/GenBank/DDBJ whole genome shotgun (WGS) entry which is preliminary data.</text>
</comment>
<accession>A0A1J4RUL4</accession>